<comment type="caution">
    <text evidence="3">The sequence shown here is derived from an EMBL/GenBank/DDBJ whole genome shotgun (WGS) entry which is preliminary data.</text>
</comment>
<keyword evidence="2" id="KW-0732">Signal</keyword>
<evidence type="ECO:0000256" key="1">
    <source>
        <dbReference type="SAM" id="MobiDB-lite"/>
    </source>
</evidence>
<feature type="compositionally biased region" description="Low complexity" evidence="1">
    <location>
        <begin position="688"/>
        <end position="702"/>
    </location>
</feature>
<evidence type="ECO:0000313" key="3">
    <source>
        <dbReference type="EMBL" id="CAH1786724.1"/>
    </source>
</evidence>
<feature type="region of interest" description="Disordered" evidence="1">
    <location>
        <begin position="639"/>
        <end position="658"/>
    </location>
</feature>
<name>A0A8J1XVG3_OWEFU</name>
<dbReference type="Proteomes" id="UP000749559">
    <property type="component" value="Unassembled WGS sequence"/>
</dbReference>
<keyword evidence="4" id="KW-1185">Reference proteome</keyword>
<accession>A0A8J1XVG3</accession>
<evidence type="ECO:0000313" key="4">
    <source>
        <dbReference type="Proteomes" id="UP000749559"/>
    </source>
</evidence>
<organism evidence="3 4">
    <name type="scientific">Owenia fusiformis</name>
    <name type="common">Polychaete worm</name>
    <dbReference type="NCBI Taxonomy" id="6347"/>
    <lineage>
        <taxon>Eukaryota</taxon>
        <taxon>Metazoa</taxon>
        <taxon>Spiralia</taxon>
        <taxon>Lophotrochozoa</taxon>
        <taxon>Annelida</taxon>
        <taxon>Polychaeta</taxon>
        <taxon>Sedentaria</taxon>
        <taxon>Canalipalpata</taxon>
        <taxon>Sabellida</taxon>
        <taxon>Oweniida</taxon>
        <taxon>Oweniidae</taxon>
        <taxon>Owenia</taxon>
    </lineage>
</organism>
<dbReference type="EMBL" id="CAIIXF020000006">
    <property type="protein sequence ID" value="CAH1786724.1"/>
    <property type="molecule type" value="Genomic_DNA"/>
</dbReference>
<protein>
    <submittedName>
        <fullName evidence="3">Uncharacterized protein</fullName>
    </submittedName>
</protein>
<gene>
    <name evidence="3" type="ORF">OFUS_LOCUS12559</name>
</gene>
<feature type="region of interest" description="Disordered" evidence="1">
    <location>
        <begin position="670"/>
        <end position="702"/>
    </location>
</feature>
<dbReference type="AlphaFoldDB" id="A0A8J1XVG3"/>
<feature type="compositionally biased region" description="Polar residues" evidence="1">
    <location>
        <begin position="670"/>
        <end position="687"/>
    </location>
</feature>
<feature type="signal peptide" evidence="2">
    <location>
        <begin position="1"/>
        <end position="18"/>
    </location>
</feature>
<sequence length="702" mass="73589">MTAFFMMWTYIILSTCFSTECITDGASIPLGATQTSITMATRNIPRQDSTLVTSIDGSLVLDETQMSGIVPEISPSKQSTQLPVISEISSTFQVSEKNFSTNTLQSSYSSSLIVAMATEGVNTIHVSETPVLDTGQVTISTGLENSIQPIMTSVSTLVETSMPILPNTVEITSQATILTGSEFNSGILTIDSSDQLVNSAISETLINSSPSVVQQISTLTDSPSQKSSEKVHYSSIYLDLLSTELSIQPTRTFPSGVLSTPHVSNIENSTLTSIDIESRLESISSALTSISSRMNSTVIGPVESVSALTVVPSTLDVNIIPTIMSNNSLIMTGVLPSIFNTLVILPSSTIHPLDISSPASTLISETESLEGSFGSASQSLAVTSSTLPLGSTHSRFRRSASAFSEPSISLEGLASLFSSILETLPKIEPSIDFTPTVISTNETALSEVILPSSTFINRTGAGISITESIAPSQTSMLINTIQMTTPPLVNSNISSSMPSTTALVSNIGTNKSDATISTVLPTTLEPIPTVVLTDSVIGTPSGNGSGIVSMTTVISTLVTSIGLNNLTASVEMIPTASIESTSMIPTDSNIIASSNMMSSSTNLLSELSPSLIIPSTILENTTPSSIFITTQSMVVENSTTVSDNGTKDPTTQPPVNLTTDSFINVTTEVPNNMTNDTLTPMTTEAPSNVTTETPTNVTTETP</sequence>
<feature type="chain" id="PRO_5043602327" evidence="2">
    <location>
        <begin position="19"/>
        <end position="702"/>
    </location>
</feature>
<proteinExistence type="predicted"/>
<reference evidence="3" key="1">
    <citation type="submission" date="2022-03" db="EMBL/GenBank/DDBJ databases">
        <authorList>
            <person name="Martin C."/>
        </authorList>
    </citation>
    <scope>NUCLEOTIDE SEQUENCE</scope>
</reference>
<feature type="non-terminal residue" evidence="3">
    <location>
        <position position="1"/>
    </location>
</feature>
<evidence type="ECO:0000256" key="2">
    <source>
        <dbReference type="SAM" id="SignalP"/>
    </source>
</evidence>